<name>A0A0K2AX37_STRA7</name>
<dbReference type="AlphaFoldDB" id="A0A0K2AX37"/>
<gene>
    <name evidence="1" type="ORF">SAM23877_4534</name>
</gene>
<reference evidence="2" key="1">
    <citation type="journal article" date="2015" name="J. Biotechnol.">
        <title>Complete genome sequence of Streptomyces ambofaciens ATCC 23877, the spiramycin producer.</title>
        <authorList>
            <person name="Thibessard A."/>
            <person name="Haas D."/>
            <person name="Gerbaud C."/>
            <person name="Aigle B."/>
            <person name="Lautru S."/>
            <person name="Pernodet J.L."/>
            <person name="Leblond P."/>
        </authorList>
    </citation>
    <scope>NUCLEOTIDE SEQUENCE [LARGE SCALE GENOMIC DNA]</scope>
    <source>
        <strain evidence="2">ATCC 23877 / 3486 / DSM 40053 / JCM 4204 / NBRC 12836 / NRRL B-2516</strain>
    </source>
</reference>
<evidence type="ECO:0000313" key="1">
    <source>
        <dbReference type="EMBL" id="AKZ57579.1"/>
    </source>
</evidence>
<proteinExistence type="predicted"/>
<organism evidence="1 2">
    <name type="scientific">Streptomyces ambofaciens (strain ATCC 23877 / 3486 / DSM 40053 / JCM 4204 / NBRC 12836 / NRRL B-2516)</name>
    <dbReference type="NCBI Taxonomy" id="278992"/>
    <lineage>
        <taxon>Bacteria</taxon>
        <taxon>Bacillati</taxon>
        <taxon>Actinomycetota</taxon>
        <taxon>Actinomycetes</taxon>
        <taxon>Kitasatosporales</taxon>
        <taxon>Streptomycetaceae</taxon>
        <taxon>Streptomyces</taxon>
    </lineage>
</organism>
<accession>A0A0K2AX37</accession>
<dbReference type="EMBL" id="CP012382">
    <property type="protein sequence ID" value="AKZ57579.1"/>
    <property type="molecule type" value="Genomic_DNA"/>
</dbReference>
<evidence type="ECO:0000313" key="2">
    <source>
        <dbReference type="Proteomes" id="UP000061018"/>
    </source>
</evidence>
<protein>
    <submittedName>
        <fullName evidence="1">Uncharacterized protein</fullName>
    </submittedName>
</protein>
<dbReference type="KEGG" id="samb:SAM23877_4534"/>
<sequence>MHRSSHRGVRTPVGISDFGHGKAGSGPELIVGCRSCVESWDTWGLSRRSMSYWPD</sequence>
<dbReference type="Proteomes" id="UP000061018">
    <property type="component" value="Chromosome"/>
</dbReference>